<dbReference type="AlphaFoldDB" id="H8ZED2"/>
<proteinExistence type="predicted"/>
<reference evidence="2" key="1">
    <citation type="submission" date="2011-03" db="EMBL/GenBank/DDBJ databases">
        <title>The Genome Sequence of Nematocida sp1 strain ERTm2.</title>
        <authorList>
            <consortium name="The Broad Institute Genome Sequencing Platform"/>
            <consortium name="The Broad Institute Genome Sequencing Center for Infectious Disease"/>
            <person name="Cuomo C."/>
            <person name="Troemel E."/>
            <person name="Young S.K."/>
            <person name="Zeng Q."/>
            <person name="Gargeya S."/>
            <person name="Fitzgerald M."/>
            <person name="Haas B."/>
            <person name="Abouelleil A."/>
            <person name="Alvarado L."/>
            <person name="Arachchi H.M."/>
            <person name="Berlin A."/>
            <person name="Brown A."/>
            <person name="Chapman S.B."/>
            <person name="Chen Z."/>
            <person name="Dunbar C."/>
            <person name="Freedman E."/>
            <person name="Gearin G."/>
            <person name="Gellesch M."/>
            <person name="Goldberg J."/>
            <person name="Griggs A."/>
            <person name="Gujja S."/>
            <person name="Heilman E.R."/>
            <person name="Heiman D."/>
            <person name="Howarth C."/>
            <person name="Larson L."/>
            <person name="Lui A."/>
            <person name="MacDonald P.J.P."/>
            <person name="Mehta T."/>
            <person name="Montmayeur A."/>
            <person name="Murphy C."/>
            <person name="Neiman D."/>
            <person name="Pearson M."/>
            <person name="Priest M."/>
            <person name="Roberts A."/>
            <person name="Saif S."/>
            <person name="Shea T."/>
            <person name="Shenoy N."/>
            <person name="Sisk P."/>
            <person name="Stolte C."/>
            <person name="Sykes S."/>
            <person name="White J."/>
            <person name="Yandava C."/>
            <person name="Wortman J."/>
            <person name="Nusbaum C."/>
            <person name="Birren B."/>
        </authorList>
    </citation>
    <scope>NUCLEOTIDE SEQUENCE</scope>
    <source>
        <strain evidence="2">ERTm2</strain>
    </source>
</reference>
<feature type="signal peptide" evidence="1">
    <location>
        <begin position="1"/>
        <end position="22"/>
    </location>
</feature>
<dbReference type="Proteomes" id="UP000005622">
    <property type="component" value="Unassembled WGS sequence"/>
</dbReference>
<sequence>MRKPMRYLPIITLLSKTVSCLAQGQGKVNVVTIQGAQDLPNPSAVCERLGMQPFILRAEDMNMVLSSMRASGVARAHIAGWNDEKINMVIGTAAGDVTPMDYSNKTNSVLCLKTGVTPCPAPAPAPCPAPAPVCPAPSPAPAPVCPKPPAPVCPAPCPVRENECCKAPNVEIKDNRGCPIACCKPTKCEVKRRLTPCDSPCVRNYPHKKVYVIDEMTLFCGPFIRIVETKCRPFSRDTIWTFSKAFPISTGLLRIPTILRTPSVLHKALCEARAKFSVCGCVCLFIDHFNNIYIAVGDDFYLVIPNKPCMPFPWMPRRPFPGPVFPPMPFPPMPCGPMQCPPMPLYRDCSPCAKPVKCGTDPCEKPCAPMFTFCKVSCEHMFQVRRRGLYAVVFSRNLGLY</sequence>
<dbReference type="EMBL" id="JH604637">
    <property type="protein sequence ID" value="EHY64897.1"/>
    <property type="molecule type" value="Genomic_DNA"/>
</dbReference>
<accession>H8ZED2</accession>
<keyword evidence="1" id="KW-0732">Signal</keyword>
<protein>
    <submittedName>
        <fullName evidence="2">Uncharacterized protein</fullName>
    </submittedName>
</protein>
<evidence type="ECO:0000256" key="1">
    <source>
        <dbReference type="SAM" id="SignalP"/>
    </source>
</evidence>
<feature type="chain" id="PRO_5003617837" evidence="1">
    <location>
        <begin position="23"/>
        <end position="401"/>
    </location>
</feature>
<dbReference type="STRING" id="944018.H8ZED2"/>
<organism evidence="2">
    <name type="scientific">Nematocida ausubeli (strain ATCC PRA-371 / ERTm2)</name>
    <name type="common">Nematode killer fungus</name>
    <dbReference type="NCBI Taxonomy" id="1913371"/>
    <lineage>
        <taxon>Eukaryota</taxon>
        <taxon>Fungi</taxon>
        <taxon>Fungi incertae sedis</taxon>
        <taxon>Microsporidia</taxon>
        <taxon>Nematocida</taxon>
    </lineage>
</organism>
<gene>
    <name evidence="2" type="ORF">NERG_01953</name>
</gene>
<name>H8ZED2_NEMA1</name>
<evidence type="ECO:0000313" key="2">
    <source>
        <dbReference type="EMBL" id="EHY64897.1"/>
    </source>
</evidence>
<dbReference type="HOGENOM" id="CLU_058867_0_0_1"/>